<proteinExistence type="predicted"/>
<dbReference type="Gene3D" id="3.40.1530.20">
    <property type="entry name" value="Protein of unknown function (DUF1491)"/>
    <property type="match status" value="1"/>
</dbReference>
<sequence length="132" mass="15035">MRLKTEIIVAAELKRAQSLGLFATIVHRGDGNAGQIYIILNKNNREFILIGPPFGASIDDDGRKLWYFPLGEAPAQQSVLDEYLNKIQKFDRDIYILEIEDKALEYRPAGVFPPREDPDVLAMKQQAEDLFK</sequence>
<evidence type="ECO:0000313" key="1">
    <source>
        <dbReference type="EMBL" id="PCJ03416.1"/>
    </source>
</evidence>
<accession>A0A2A4ZA72</accession>
<organism evidence="1">
    <name type="scientific">OCS116 cluster bacterium</name>
    <dbReference type="NCBI Taxonomy" id="2030921"/>
    <lineage>
        <taxon>Bacteria</taxon>
        <taxon>Pseudomonadati</taxon>
        <taxon>Pseudomonadota</taxon>
        <taxon>Alphaproteobacteria</taxon>
        <taxon>OCS116 cluster</taxon>
    </lineage>
</organism>
<gene>
    <name evidence="1" type="ORF">COB13_01960</name>
</gene>
<dbReference type="Pfam" id="PF07372">
    <property type="entry name" value="DUF1491"/>
    <property type="match status" value="1"/>
</dbReference>
<reference evidence="1" key="2">
    <citation type="journal article" date="2018" name="ISME J.">
        <title>A dynamic microbial community with high functional redundancy inhabits the cold, oxic subseafloor aquifer.</title>
        <authorList>
            <person name="Tully B.J."/>
            <person name="Wheat C.G."/>
            <person name="Glazer B.T."/>
            <person name="Huber J.A."/>
        </authorList>
    </citation>
    <scope>NUCLEOTIDE SEQUENCE</scope>
    <source>
        <strain evidence="1">NORP83</strain>
    </source>
</reference>
<dbReference type="EMBL" id="NVUS01000002">
    <property type="protein sequence ID" value="PCJ03416.1"/>
    <property type="molecule type" value="Genomic_DNA"/>
</dbReference>
<name>A0A2A4ZA72_9PROT</name>
<dbReference type="AlphaFoldDB" id="A0A2A4ZA72"/>
<reference key="1">
    <citation type="submission" date="2017-08" db="EMBL/GenBank/DDBJ databases">
        <title>A dynamic microbial community with high functional redundancy inhabits the cold, oxic subseafloor aquifer.</title>
        <authorList>
            <person name="Tully B.J."/>
            <person name="Wheat C.G."/>
            <person name="Glazer B.T."/>
            <person name="Huber J.A."/>
        </authorList>
    </citation>
    <scope>NUCLEOTIDE SEQUENCE [LARGE SCALE GENOMIC DNA]</scope>
</reference>
<comment type="caution">
    <text evidence="1">The sequence shown here is derived from an EMBL/GenBank/DDBJ whole genome shotgun (WGS) entry which is preliminary data.</text>
</comment>
<dbReference type="InterPro" id="IPR009964">
    <property type="entry name" value="DUF1491"/>
</dbReference>
<protein>
    <submittedName>
        <fullName evidence="1">Uncharacterized protein</fullName>
    </submittedName>
</protein>